<organism evidence="3 4">
    <name type="scientific">Capillimicrobium parvum</name>
    <dbReference type="NCBI Taxonomy" id="2884022"/>
    <lineage>
        <taxon>Bacteria</taxon>
        <taxon>Bacillati</taxon>
        <taxon>Actinomycetota</taxon>
        <taxon>Thermoleophilia</taxon>
        <taxon>Solirubrobacterales</taxon>
        <taxon>Capillimicrobiaceae</taxon>
        <taxon>Capillimicrobium</taxon>
    </lineage>
</organism>
<dbReference type="SMART" id="SM00487">
    <property type="entry name" value="DEXDc"/>
    <property type="match status" value="1"/>
</dbReference>
<dbReference type="Proteomes" id="UP001162834">
    <property type="component" value="Chromosome"/>
</dbReference>
<protein>
    <recommendedName>
        <fullName evidence="5">Helicase</fullName>
    </recommendedName>
</protein>
<evidence type="ECO:0000259" key="1">
    <source>
        <dbReference type="PROSITE" id="PS51192"/>
    </source>
</evidence>
<dbReference type="PROSITE" id="PS51192">
    <property type="entry name" value="HELICASE_ATP_BIND_1"/>
    <property type="match status" value="1"/>
</dbReference>
<dbReference type="Pfam" id="PF00271">
    <property type="entry name" value="Helicase_C"/>
    <property type="match status" value="1"/>
</dbReference>
<dbReference type="Pfam" id="PF04851">
    <property type="entry name" value="ResIII"/>
    <property type="match status" value="1"/>
</dbReference>
<dbReference type="GO" id="GO:0005524">
    <property type="term" value="F:ATP binding"/>
    <property type="evidence" value="ECO:0007669"/>
    <property type="project" value="InterPro"/>
</dbReference>
<dbReference type="PANTHER" id="PTHR47396">
    <property type="entry name" value="TYPE I RESTRICTION ENZYME ECOKI R PROTEIN"/>
    <property type="match status" value="1"/>
</dbReference>
<feature type="domain" description="Helicase ATP-binding" evidence="1">
    <location>
        <begin position="18"/>
        <end position="178"/>
    </location>
</feature>
<name>A0A9E7C0V1_9ACTN</name>
<evidence type="ECO:0000313" key="4">
    <source>
        <dbReference type="Proteomes" id="UP001162834"/>
    </source>
</evidence>
<dbReference type="SMART" id="SM00490">
    <property type="entry name" value="HELICc"/>
    <property type="match status" value="1"/>
</dbReference>
<dbReference type="InterPro" id="IPR001650">
    <property type="entry name" value="Helicase_C-like"/>
</dbReference>
<sequence>MHSVLGHWTTGSVEPATVVMPTGTGKTETMLALLVAAQIERLLVVVPSDALRDQIAAKFEQFGVLQQAGIISESAQRPVVGRLAHGFTSTSNAAEWAEACNVIVTTPPALAAASAEAAKQLVERCTTLFVDEAHHVAAPTWRQIRDMFSSRRVVQFTATPYREDGRRLGGRIVYEFPLREAQSDGYFSAIDYTSVIDFGEPDRAIAERAVARLRRDLAAGLDHLLMARVTRIGRAREIRDLYDEIAPDLGPVALHSTLSGKARRDGLDAMRSRASRIVVCVNMLGEGFDLPSLKVAAVHDAHRSLGITLQFVGRFARTADADIGEASVFVARPDSGYDPALRKLYSEDADWNAVIRDLSETAVGSERDLDEFEEAFGTLPDEVPIRTLEPKMSAVVYRTRCAGWSPEALPDLVGVENLVTDPIAINEEDHVTWFVVERREPVQWADLDDMVEITYDLFVLYWDRQRQLLYVNSSDKGSTHDDLARAISAGTAELIKGEAAYRVMARVNRLVPTNVGVLDVRSRSRRFSMHVGADVIAGFTEAEAQTKAKTNIFAFGFEEGVRVSLGASLKGRVWSYRAAPTLKHWVDWCDHVGPKMADDGISIDEVMRGFIRPKTLDTRPELVPLAIELWEPLLSTSEETRVQTGDSDAPLVDLELRIVDHSTTGPIVFTAAADDVSALYELDITEGAITYRAREAELQVFSRRAGARPLSDYLRRTDPLLLFEQDAVVVSPGILLQPDREIAPFDLTRLGAIDWDGVDIRKESQGPERDPTSVQHRTAMELMSEAEWELVIDDDGTGEIADLVLIRRDDESLTITLVHCKFSSQDEPGARVADLYELCGQAQKSAKWRHHSALLFRHLLRRERNRNKKHGRSGILLGSGETLYRLEEAAPVLRPEISVVVAQPGLSKASASPAVAQLLASTELYLRETASAAFRVLCSA</sequence>
<accession>A0A9E7C0V1</accession>
<dbReference type="EMBL" id="CP087164">
    <property type="protein sequence ID" value="UGS36766.1"/>
    <property type="molecule type" value="Genomic_DNA"/>
</dbReference>
<dbReference type="CDD" id="cd17926">
    <property type="entry name" value="DEXHc_RE"/>
    <property type="match status" value="1"/>
</dbReference>
<evidence type="ECO:0008006" key="5">
    <source>
        <dbReference type="Google" id="ProtNLM"/>
    </source>
</evidence>
<gene>
    <name evidence="3" type="ORF">DSM104329_03176</name>
</gene>
<dbReference type="InterPro" id="IPR027417">
    <property type="entry name" value="P-loop_NTPase"/>
</dbReference>
<dbReference type="PANTHER" id="PTHR47396:SF1">
    <property type="entry name" value="ATP-DEPENDENT HELICASE IRC3-RELATED"/>
    <property type="match status" value="1"/>
</dbReference>
<dbReference type="AlphaFoldDB" id="A0A9E7C0V1"/>
<keyword evidence="4" id="KW-1185">Reference proteome</keyword>
<dbReference type="GO" id="GO:0003677">
    <property type="term" value="F:DNA binding"/>
    <property type="evidence" value="ECO:0007669"/>
    <property type="project" value="InterPro"/>
</dbReference>
<dbReference type="InterPro" id="IPR014001">
    <property type="entry name" value="Helicase_ATP-bd"/>
</dbReference>
<dbReference type="SUPFAM" id="SSF52540">
    <property type="entry name" value="P-loop containing nucleoside triphosphate hydrolases"/>
    <property type="match status" value="1"/>
</dbReference>
<dbReference type="GO" id="GO:0016787">
    <property type="term" value="F:hydrolase activity"/>
    <property type="evidence" value="ECO:0007669"/>
    <property type="project" value="InterPro"/>
</dbReference>
<dbReference type="GO" id="GO:0005829">
    <property type="term" value="C:cytosol"/>
    <property type="evidence" value="ECO:0007669"/>
    <property type="project" value="TreeGrafter"/>
</dbReference>
<dbReference type="InterPro" id="IPR050742">
    <property type="entry name" value="Helicase_Restrict-Modif_Enz"/>
</dbReference>
<dbReference type="InterPro" id="IPR006935">
    <property type="entry name" value="Helicase/UvrB_N"/>
</dbReference>
<dbReference type="CDD" id="cd18785">
    <property type="entry name" value="SF2_C"/>
    <property type="match status" value="1"/>
</dbReference>
<dbReference type="KEGG" id="sbae:DSM104329_03176"/>
<evidence type="ECO:0000313" key="3">
    <source>
        <dbReference type="EMBL" id="UGS36766.1"/>
    </source>
</evidence>
<dbReference type="Gene3D" id="3.40.50.300">
    <property type="entry name" value="P-loop containing nucleotide triphosphate hydrolases"/>
    <property type="match status" value="2"/>
</dbReference>
<proteinExistence type="predicted"/>
<evidence type="ECO:0000259" key="2">
    <source>
        <dbReference type="PROSITE" id="PS51194"/>
    </source>
</evidence>
<dbReference type="PROSITE" id="PS51194">
    <property type="entry name" value="HELICASE_CTER"/>
    <property type="match status" value="1"/>
</dbReference>
<feature type="domain" description="Helicase C-terminal" evidence="2">
    <location>
        <begin position="182"/>
        <end position="370"/>
    </location>
</feature>
<reference evidence="3" key="1">
    <citation type="journal article" date="2022" name="Int. J. Syst. Evol. Microbiol.">
        <title>Pseudomonas aegrilactucae sp. nov. and Pseudomonas morbosilactucae sp. nov., pathogens causing bacterial rot of lettuce in Japan.</title>
        <authorList>
            <person name="Sawada H."/>
            <person name="Fujikawa T."/>
            <person name="Satou M."/>
        </authorList>
    </citation>
    <scope>NUCLEOTIDE SEQUENCE</scope>
    <source>
        <strain evidence="3">0166_1</strain>
    </source>
</reference>